<organism evidence="1 2">
    <name type="scientific">Trifolium medium</name>
    <dbReference type="NCBI Taxonomy" id="97028"/>
    <lineage>
        <taxon>Eukaryota</taxon>
        <taxon>Viridiplantae</taxon>
        <taxon>Streptophyta</taxon>
        <taxon>Embryophyta</taxon>
        <taxon>Tracheophyta</taxon>
        <taxon>Spermatophyta</taxon>
        <taxon>Magnoliopsida</taxon>
        <taxon>eudicotyledons</taxon>
        <taxon>Gunneridae</taxon>
        <taxon>Pentapetalae</taxon>
        <taxon>rosids</taxon>
        <taxon>fabids</taxon>
        <taxon>Fabales</taxon>
        <taxon>Fabaceae</taxon>
        <taxon>Papilionoideae</taxon>
        <taxon>50 kb inversion clade</taxon>
        <taxon>NPAAA clade</taxon>
        <taxon>Hologalegina</taxon>
        <taxon>IRL clade</taxon>
        <taxon>Trifolieae</taxon>
        <taxon>Trifolium</taxon>
    </lineage>
</organism>
<name>A0A392UHC6_9FABA</name>
<comment type="caution">
    <text evidence="1">The sequence shown here is derived from an EMBL/GenBank/DDBJ whole genome shotgun (WGS) entry which is preliminary data.</text>
</comment>
<feature type="non-terminal residue" evidence="1">
    <location>
        <position position="27"/>
    </location>
</feature>
<reference evidence="1 2" key="1">
    <citation type="journal article" date="2018" name="Front. Plant Sci.">
        <title>Red Clover (Trifolium pratense) and Zigzag Clover (T. medium) - A Picture of Genomic Similarities and Differences.</title>
        <authorList>
            <person name="Dluhosova J."/>
            <person name="Istvanek J."/>
            <person name="Nedelnik J."/>
            <person name="Repkova J."/>
        </authorList>
    </citation>
    <scope>NUCLEOTIDE SEQUENCE [LARGE SCALE GENOMIC DNA]</scope>
    <source>
        <strain evidence="2">cv. 10/8</strain>
        <tissue evidence="1">Leaf</tissue>
    </source>
</reference>
<evidence type="ECO:0000313" key="2">
    <source>
        <dbReference type="Proteomes" id="UP000265520"/>
    </source>
</evidence>
<accession>A0A392UHC6</accession>
<keyword evidence="2" id="KW-1185">Reference proteome</keyword>
<evidence type="ECO:0000313" key="1">
    <source>
        <dbReference type="EMBL" id="MCI72338.1"/>
    </source>
</evidence>
<dbReference type="Proteomes" id="UP000265520">
    <property type="component" value="Unassembled WGS sequence"/>
</dbReference>
<sequence length="27" mass="2799">MLRNLLCSGATPFAEVAMAAANHAEIP</sequence>
<protein>
    <submittedName>
        <fullName evidence="1">Uncharacterized protein</fullName>
    </submittedName>
</protein>
<dbReference type="EMBL" id="LXQA010815749">
    <property type="protein sequence ID" value="MCI72338.1"/>
    <property type="molecule type" value="Genomic_DNA"/>
</dbReference>
<proteinExistence type="predicted"/>
<dbReference type="AlphaFoldDB" id="A0A392UHC6"/>